<dbReference type="InterPro" id="IPR007466">
    <property type="entry name" value="Peptidyl-Arg-deiminase_porph"/>
</dbReference>
<dbReference type="PANTHER" id="PTHR31377:SF0">
    <property type="entry name" value="AGMATINE DEIMINASE-RELATED"/>
    <property type="match status" value="1"/>
</dbReference>
<dbReference type="Gene3D" id="3.75.10.10">
    <property type="entry name" value="L-arginine/glycine Amidinotransferase, Chain A"/>
    <property type="match status" value="1"/>
</dbReference>
<comment type="caution">
    <text evidence="3">The sequence shown here is derived from an EMBL/GenBank/DDBJ whole genome shotgun (WGS) entry which is preliminary data.</text>
</comment>
<dbReference type="Pfam" id="PF18962">
    <property type="entry name" value="Por_Secre_tail"/>
    <property type="match status" value="1"/>
</dbReference>
<proteinExistence type="predicted"/>
<organism evidence="3 4">
    <name type="scientific">candidate division WOR-3 bacterium</name>
    <dbReference type="NCBI Taxonomy" id="2052148"/>
    <lineage>
        <taxon>Bacteria</taxon>
        <taxon>Bacteria division WOR-3</taxon>
    </lineage>
</organism>
<dbReference type="AlphaFoldDB" id="A0A660SNP5"/>
<accession>A0A660SNP5</accession>
<evidence type="ECO:0000256" key="1">
    <source>
        <dbReference type="ARBA" id="ARBA00022801"/>
    </source>
</evidence>
<reference evidence="3 4" key="1">
    <citation type="submission" date="2018-06" db="EMBL/GenBank/DDBJ databases">
        <title>Extensive metabolic versatility and redundancy in microbially diverse, dynamic hydrothermal sediments.</title>
        <authorList>
            <person name="Dombrowski N."/>
            <person name="Teske A."/>
            <person name="Baker B.J."/>
        </authorList>
    </citation>
    <scope>NUCLEOTIDE SEQUENCE [LARGE SCALE GENOMIC DNA]</scope>
    <source>
        <strain evidence="3">B36_G15</strain>
    </source>
</reference>
<dbReference type="GO" id="GO:0004668">
    <property type="term" value="F:protein-arginine deiminase activity"/>
    <property type="evidence" value="ECO:0007669"/>
    <property type="project" value="InterPro"/>
</dbReference>
<evidence type="ECO:0000259" key="2">
    <source>
        <dbReference type="Pfam" id="PF18962"/>
    </source>
</evidence>
<sequence length="445" mass="51155">MLDSTPLPIWLTEEEKSRLDEIGSWVVTTPPPSDSVDALAEFEPAQGVLLRWDFYYWQDLYIELTRSIVECARAYIVVRTQSQANRVRSTLQQNGVPLDSVEFFYTPTNSVWIRDYGPWWIYHLSDSTRGIVDFEYNRPRPDDDTMPWHLAHIWNVPLYISDLVHTGGNFMVDGLGCGFATNLIYQENNYTPQEIESILGAYMGLDTLYVFQRIHGEYTGHIDMWAKLINDHTVMVAYYPPGDPNHDLLNQHAERFASIKNGNGVYFDTIRIPSPPVYSGVYRTYTNSLIINNRVLLPIYNHPYDTTALRIYQQAMPAYKIETFDCSSIIQSGGAVHCISKLVALPKPPGPEIGLYRFQPPPEHRLIGPNPGQEFWFAFTLKEERKVRISLLDKLGRRVKVWRDEKLSPGNHRIRLNLSRLPAGIYFLSAELGIDQIIEKLVVID</sequence>
<dbReference type="Pfam" id="PF04371">
    <property type="entry name" value="PAD_porph"/>
    <property type="match status" value="1"/>
</dbReference>
<feature type="domain" description="Secretion system C-terminal sorting" evidence="2">
    <location>
        <begin position="369"/>
        <end position="443"/>
    </location>
</feature>
<dbReference type="Proteomes" id="UP000268469">
    <property type="component" value="Unassembled WGS sequence"/>
</dbReference>
<dbReference type="SUPFAM" id="SSF55909">
    <property type="entry name" value="Pentein"/>
    <property type="match status" value="1"/>
</dbReference>
<dbReference type="EMBL" id="QNBE01000005">
    <property type="protein sequence ID" value="RKX71600.1"/>
    <property type="molecule type" value="Genomic_DNA"/>
</dbReference>
<keyword evidence="1" id="KW-0378">Hydrolase</keyword>
<evidence type="ECO:0000313" key="3">
    <source>
        <dbReference type="EMBL" id="RKX71600.1"/>
    </source>
</evidence>
<protein>
    <recommendedName>
        <fullName evidence="2">Secretion system C-terminal sorting domain-containing protein</fullName>
    </recommendedName>
</protein>
<evidence type="ECO:0000313" key="4">
    <source>
        <dbReference type="Proteomes" id="UP000268469"/>
    </source>
</evidence>
<name>A0A660SNP5_UNCW3</name>
<dbReference type="PANTHER" id="PTHR31377">
    <property type="entry name" value="AGMATINE DEIMINASE-RELATED"/>
    <property type="match status" value="1"/>
</dbReference>
<gene>
    <name evidence="3" type="ORF">DRP53_00935</name>
</gene>
<dbReference type="GO" id="GO:0047632">
    <property type="term" value="F:agmatine deiminase activity"/>
    <property type="evidence" value="ECO:0007669"/>
    <property type="project" value="TreeGrafter"/>
</dbReference>
<dbReference type="InterPro" id="IPR026444">
    <property type="entry name" value="Secre_tail"/>
</dbReference>
<dbReference type="GO" id="GO:0009446">
    <property type="term" value="P:putrescine biosynthetic process"/>
    <property type="evidence" value="ECO:0007669"/>
    <property type="project" value="InterPro"/>
</dbReference>